<dbReference type="NCBIfam" id="TIGR00702">
    <property type="entry name" value="YcaO-type kinase domain"/>
    <property type="match status" value="1"/>
</dbReference>
<comment type="caution">
    <text evidence="5">The sequence shown here is derived from an EMBL/GenBank/DDBJ whole genome shotgun (WGS) entry which is preliminary data.</text>
</comment>
<dbReference type="PANTHER" id="PTHR37809">
    <property type="entry name" value="RIBOSOMAL PROTEIN S12 METHYLTHIOTRANSFERASE ACCESSORY FACTOR YCAO"/>
    <property type="match status" value="1"/>
</dbReference>
<evidence type="ECO:0000313" key="5">
    <source>
        <dbReference type="EMBL" id="HDD45368.1"/>
    </source>
</evidence>
<dbReference type="Proteomes" id="UP000886289">
    <property type="component" value="Unassembled WGS sequence"/>
</dbReference>
<dbReference type="Gene3D" id="1.25.40.10">
    <property type="entry name" value="Tetratricopeptide repeat domain"/>
    <property type="match status" value="1"/>
</dbReference>
<gene>
    <name evidence="5" type="ORF">ENG63_11005</name>
</gene>
<keyword evidence="2 3" id="KW-0802">TPR repeat</keyword>
<dbReference type="Gene3D" id="3.30.160.660">
    <property type="match status" value="1"/>
</dbReference>
<dbReference type="SUPFAM" id="SSF48452">
    <property type="entry name" value="TPR-like"/>
    <property type="match status" value="1"/>
</dbReference>
<dbReference type="InterPro" id="IPR003776">
    <property type="entry name" value="YcaO-like_dom"/>
</dbReference>
<dbReference type="InterPro" id="IPR019734">
    <property type="entry name" value="TPR_rpt"/>
</dbReference>
<feature type="repeat" description="TPR" evidence="3">
    <location>
        <begin position="389"/>
        <end position="422"/>
    </location>
</feature>
<dbReference type="InterPro" id="IPR013105">
    <property type="entry name" value="TPR_2"/>
</dbReference>
<evidence type="ECO:0000259" key="4">
    <source>
        <dbReference type="PROSITE" id="PS51664"/>
    </source>
</evidence>
<dbReference type="Gene3D" id="3.30.40.250">
    <property type="match status" value="1"/>
</dbReference>
<dbReference type="PROSITE" id="PS50005">
    <property type="entry name" value="TPR"/>
    <property type="match status" value="2"/>
</dbReference>
<dbReference type="Pfam" id="PF07719">
    <property type="entry name" value="TPR_2"/>
    <property type="match status" value="1"/>
</dbReference>
<dbReference type="Gene3D" id="3.30.1330.230">
    <property type="match status" value="1"/>
</dbReference>
<keyword evidence="1" id="KW-0677">Repeat</keyword>
<dbReference type="EMBL" id="DRBS01000405">
    <property type="protein sequence ID" value="HDD45368.1"/>
    <property type="molecule type" value="Genomic_DNA"/>
</dbReference>
<dbReference type="AlphaFoldDB" id="A0A7C0Y6Y4"/>
<proteinExistence type="predicted"/>
<dbReference type="PROSITE" id="PS51664">
    <property type="entry name" value="YCAO"/>
    <property type="match status" value="1"/>
</dbReference>
<organism evidence="5">
    <name type="scientific">Desulfofervidus auxilii</name>
    <dbReference type="NCBI Taxonomy" id="1621989"/>
    <lineage>
        <taxon>Bacteria</taxon>
        <taxon>Pseudomonadati</taxon>
        <taxon>Thermodesulfobacteriota</taxon>
        <taxon>Candidatus Desulfofervidia</taxon>
        <taxon>Candidatus Desulfofervidales</taxon>
        <taxon>Candidatus Desulfofervidaceae</taxon>
        <taxon>Candidatus Desulfofervidus</taxon>
    </lineage>
</organism>
<evidence type="ECO:0000256" key="1">
    <source>
        <dbReference type="ARBA" id="ARBA00022737"/>
    </source>
</evidence>
<dbReference type="Pfam" id="PF02624">
    <property type="entry name" value="YcaO"/>
    <property type="match status" value="1"/>
</dbReference>
<feature type="repeat" description="TPR" evidence="3">
    <location>
        <begin position="426"/>
        <end position="459"/>
    </location>
</feature>
<reference evidence="5" key="1">
    <citation type="journal article" date="2020" name="mSystems">
        <title>Genome- and Community-Level Interaction Insights into Carbon Utilization and Element Cycling Functions of Hydrothermarchaeota in Hydrothermal Sediment.</title>
        <authorList>
            <person name="Zhou Z."/>
            <person name="Liu Y."/>
            <person name="Xu W."/>
            <person name="Pan J."/>
            <person name="Luo Z.H."/>
            <person name="Li M."/>
        </authorList>
    </citation>
    <scope>NUCLEOTIDE SEQUENCE [LARGE SCALE GENOMIC DNA]</scope>
    <source>
        <strain evidence="5">HyVt-233</strain>
    </source>
</reference>
<evidence type="ECO:0000256" key="2">
    <source>
        <dbReference type="ARBA" id="ARBA00022803"/>
    </source>
</evidence>
<protein>
    <submittedName>
        <fullName evidence="5">Tetratricopeptide repeat protein</fullName>
    </submittedName>
</protein>
<evidence type="ECO:0000256" key="3">
    <source>
        <dbReference type="PROSITE-ProRule" id="PRU00339"/>
    </source>
</evidence>
<dbReference type="PANTHER" id="PTHR37809:SF1">
    <property type="entry name" value="RIBOSOMAL PROTEIN S12 METHYLTHIOTRANSFERASE ACCESSORY FACTOR YCAO"/>
    <property type="match status" value="1"/>
</dbReference>
<sequence>MLNSSFKKYTYGQDKACSPTETIKKALNRLYQDKKPILKEILRIDTLDKIGIPVYTCKLNLEVIKALGFEETFGKGITPEQAQASALMELVERYSGFSFLKKNFLIDSFIKIKEKAIPIENLLLPLPFLFRQNIFVEKLRNVSLCWIEAYNLIKNKKFLFPLPWFYRIYGTTGWAAGNSLEEAILQAICEIVERHCVSIVMEERLEVPTIKIDSINSSLIQELLKKISDAGIELFIKDFSLGLGIPTIAVIAHDPSPPTPTLKVYAAAGTHLNSNFALIRALIEFTQHRAQIIYRELIQKRPGGPTYCFLRFKDLKDANFLIKGDKIPFSNLPSFSHPDFKVEIEYILNLISQRGFEVFVIETTHPSIQLPSVIVTIPGVRLNRPSTKLHPYLLLARQFMDLKDYKKALSYIEETFEDEPSYRKLPQILCQAAVCAKKANNYQKALKYYEEAVEIAPYLLQSEKFVFDFAETHAKIFKSSQTDS</sequence>
<accession>A0A7C0Y6Y4</accession>
<feature type="domain" description="YcaO" evidence="4">
    <location>
        <begin position="74"/>
        <end position="426"/>
    </location>
</feature>
<dbReference type="InterPro" id="IPR011990">
    <property type="entry name" value="TPR-like_helical_dom_sf"/>
</dbReference>
<name>A0A7C0Y6Y4_DESA2</name>
<dbReference type="SMART" id="SM00028">
    <property type="entry name" value="TPR"/>
    <property type="match status" value="2"/>
</dbReference>